<dbReference type="SMART" id="SM00647">
    <property type="entry name" value="IBR"/>
    <property type="match status" value="1"/>
</dbReference>
<dbReference type="Gene3D" id="3.30.40.10">
    <property type="entry name" value="Zinc/RING finger domain, C3HC4 (zinc finger)"/>
    <property type="match status" value="1"/>
</dbReference>
<protein>
    <recommendedName>
        <fullName evidence="14">RING-type domain-containing protein</fullName>
    </recommendedName>
</protein>
<dbReference type="GO" id="GO:0006644">
    <property type="term" value="P:phospholipid metabolic process"/>
    <property type="evidence" value="ECO:0007669"/>
    <property type="project" value="InterPro"/>
</dbReference>
<feature type="region of interest" description="Disordered" evidence="12">
    <location>
        <begin position="531"/>
        <end position="555"/>
    </location>
</feature>
<feature type="compositionally biased region" description="Basic and acidic residues" evidence="12">
    <location>
        <begin position="367"/>
        <end position="377"/>
    </location>
</feature>
<comment type="caution">
    <text evidence="15">The sequence shown here is derived from an EMBL/GenBank/DDBJ whole genome shotgun (WGS) entry which is preliminary data.</text>
</comment>
<dbReference type="SUPFAM" id="SSF48317">
    <property type="entry name" value="Acid phosphatase/Vanadium-dependent haloperoxidase"/>
    <property type="match status" value="1"/>
</dbReference>
<keyword evidence="3" id="KW-0808">Transferase</keyword>
<gene>
    <name evidence="15" type="ORF">N0V87_000143</name>
</gene>
<comment type="subcellular location">
    <subcellularLocation>
        <location evidence="1">Membrane</location>
        <topology evidence="1">Multi-pass membrane protein</topology>
    </subcellularLocation>
</comment>
<dbReference type="Pfam" id="PF01485">
    <property type="entry name" value="IBR"/>
    <property type="match status" value="1"/>
</dbReference>
<evidence type="ECO:0000256" key="5">
    <source>
        <dbReference type="ARBA" id="ARBA00022723"/>
    </source>
</evidence>
<dbReference type="AlphaFoldDB" id="A0A9W9C5R5"/>
<accession>A0A9W9C5R5</accession>
<evidence type="ECO:0000256" key="2">
    <source>
        <dbReference type="ARBA" id="ARBA00008816"/>
    </source>
</evidence>
<organism evidence="15 16">
    <name type="scientific">Didymella glomerata</name>
    <dbReference type="NCBI Taxonomy" id="749621"/>
    <lineage>
        <taxon>Eukaryota</taxon>
        <taxon>Fungi</taxon>
        <taxon>Dikarya</taxon>
        <taxon>Ascomycota</taxon>
        <taxon>Pezizomycotina</taxon>
        <taxon>Dothideomycetes</taxon>
        <taxon>Pleosporomycetidae</taxon>
        <taxon>Pleosporales</taxon>
        <taxon>Pleosporineae</taxon>
        <taxon>Didymellaceae</taxon>
        <taxon>Didymella</taxon>
    </lineage>
</organism>
<keyword evidence="10 13" id="KW-1133">Transmembrane helix</keyword>
<dbReference type="Gene3D" id="1.20.144.10">
    <property type="entry name" value="Phosphatidic acid phosphatase type 2/haloperoxidase"/>
    <property type="match status" value="1"/>
</dbReference>
<dbReference type="Gene3D" id="1.20.120.1750">
    <property type="match status" value="1"/>
</dbReference>
<feature type="transmembrane region" description="Helical" evidence="13">
    <location>
        <begin position="74"/>
        <end position="100"/>
    </location>
</feature>
<dbReference type="PROSITE" id="PS51873">
    <property type="entry name" value="TRIAD"/>
    <property type="match status" value="1"/>
</dbReference>
<keyword evidence="16" id="KW-1185">Reference proteome</keyword>
<reference evidence="15" key="1">
    <citation type="submission" date="2022-10" db="EMBL/GenBank/DDBJ databases">
        <title>Tapping the CABI collections for fungal endophytes: first genome assemblies for Collariella, Neodidymelliopsis, Ascochyta clinopodiicola, Didymella pomorum, Didymosphaeria variabile, Neocosmospora piperis and Neocucurbitaria cava.</title>
        <authorList>
            <person name="Hill R."/>
        </authorList>
    </citation>
    <scope>NUCLEOTIDE SEQUENCE</scope>
    <source>
        <strain evidence="15">IMI 360193</strain>
    </source>
</reference>
<dbReference type="InterPro" id="IPR013083">
    <property type="entry name" value="Znf_RING/FYVE/PHD"/>
</dbReference>
<keyword evidence="6" id="KW-0677">Repeat</keyword>
<dbReference type="InterPro" id="IPR002867">
    <property type="entry name" value="IBR_dom"/>
</dbReference>
<evidence type="ECO:0000256" key="3">
    <source>
        <dbReference type="ARBA" id="ARBA00022679"/>
    </source>
</evidence>
<keyword evidence="7" id="KW-0863">Zinc-finger</keyword>
<evidence type="ECO:0000256" key="10">
    <source>
        <dbReference type="ARBA" id="ARBA00022989"/>
    </source>
</evidence>
<feature type="compositionally biased region" description="Polar residues" evidence="12">
    <location>
        <begin position="412"/>
        <end position="424"/>
    </location>
</feature>
<dbReference type="Proteomes" id="UP001140562">
    <property type="component" value="Unassembled WGS sequence"/>
</dbReference>
<dbReference type="GO" id="GO:0016020">
    <property type="term" value="C:membrane"/>
    <property type="evidence" value="ECO:0007669"/>
    <property type="project" value="UniProtKB-SubCell"/>
</dbReference>
<keyword evidence="11 13" id="KW-0472">Membrane</keyword>
<dbReference type="InterPro" id="IPR043216">
    <property type="entry name" value="PAP-like"/>
</dbReference>
<evidence type="ECO:0000259" key="14">
    <source>
        <dbReference type="PROSITE" id="PS51873"/>
    </source>
</evidence>
<dbReference type="OrthoDB" id="8907274at2759"/>
<keyword evidence="5" id="KW-0479">Metal-binding</keyword>
<dbReference type="PANTHER" id="PTHR10165:SF158">
    <property type="entry name" value="PAP2 DOMAIN PROTEIN (AFU_ORTHOLOGUE AFUA_4G08970)"/>
    <property type="match status" value="1"/>
</dbReference>
<comment type="similarity">
    <text evidence="2">Belongs to the PA-phosphatase related phosphoesterase family.</text>
</comment>
<evidence type="ECO:0000256" key="12">
    <source>
        <dbReference type="SAM" id="MobiDB-lite"/>
    </source>
</evidence>
<keyword evidence="8" id="KW-0833">Ubl conjugation pathway</keyword>
<feature type="region of interest" description="Disordered" evidence="12">
    <location>
        <begin position="492"/>
        <end position="518"/>
    </location>
</feature>
<feature type="transmembrane region" description="Helical" evidence="13">
    <location>
        <begin position="25"/>
        <end position="45"/>
    </location>
</feature>
<evidence type="ECO:0000256" key="6">
    <source>
        <dbReference type="ARBA" id="ARBA00022737"/>
    </source>
</evidence>
<evidence type="ECO:0000256" key="4">
    <source>
        <dbReference type="ARBA" id="ARBA00022692"/>
    </source>
</evidence>
<dbReference type="SUPFAM" id="SSF57850">
    <property type="entry name" value="RING/U-box"/>
    <property type="match status" value="3"/>
</dbReference>
<evidence type="ECO:0000256" key="8">
    <source>
        <dbReference type="ARBA" id="ARBA00022786"/>
    </source>
</evidence>
<evidence type="ECO:0000313" key="16">
    <source>
        <dbReference type="Proteomes" id="UP001140562"/>
    </source>
</evidence>
<feature type="compositionally biased region" description="Polar residues" evidence="12">
    <location>
        <begin position="378"/>
        <end position="404"/>
    </location>
</feature>
<evidence type="ECO:0000256" key="1">
    <source>
        <dbReference type="ARBA" id="ARBA00004141"/>
    </source>
</evidence>
<dbReference type="EMBL" id="JAPEUV010000001">
    <property type="protein sequence ID" value="KAJ4343860.1"/>
    <property type="molecule type" value="Genomic_DNA"/>
</dbReference>
<feature type="transmembrane region" description="Helical" evidence="13">
    <location>
        <begin position="204"/>
        <end position="222"/>
    </location>
</feature>
<feature type="transmembrane region" description="Helical" evidence="13">
    <location>
        <begin position="234"/>
        <end position="255"/>
    </location>
</feature>
<dbReference type="PANTHER" id="PTHR10165">
    <property type="entry name" value="LIPID PHOSPHATE PHOSPHATASE"/>
    <property type="match status" value="1"/>
</dbReference>
<proteinExistence type="inferred from homology"/>
<evidence type="ECO:0000313" key="15">
    <source>
        <dbReference type="EMBL" id="KAJ4343860.1"/>
    </source>
</evidence>
<keyword evidence="9" id="KW-0862">Zinc</keyword>
<keyword evidence="4 13" id="KW-0812">Transmembrane</keyword>
<feature type="region of interest" description="Disordered" evidence="12">
    <location>
        <begin position="357"/>
        <end position="458"/>
    </location>
</feature>
<name>A0A9W9C5R5_9PLEO</name>
<dbReference type="Pfam" id="PF01569">
    <property type="entry name" value="PAP2"/>
    <property type="match status" value="1"/>
</dbReference>
<dbReference type="CDD" id="cd03390">
    <property type="entry name" value="PAP2_containing_1_like"/>
    <property type="match status" value="1"/>
</dbReference>
<dbReference type="CDD" id="cd20335">
    <property type="entry name" value="BRcat_RBR"/>
    <property type="match status" value="1"/>
</dbReference>
<dbReference type="GO" id="GO:0008270">
    <property type="term" value="F:zinc ion binding"/>
    <property type="evidence" value="ECO:0007669"/>
    <property type="project" value="UniProtKB-KW"/>
</dbReference>
<dbReference type="GO" id="GO:0008195">
    <property type="term" value="F:phosphatidate phosphatase activity"/>
    <property type="evidence" value="ECO:0007669"/>
    <property type="project" value="TreeGrafter"/>
</dbReference>
<dbReference type="InterPro" id="IPR044066">
    <property type="entry name" value="TRIAD_supradom"/>
</dbReference>
<dbReference type="GO" id="GO:0016740">
    <property type="term" value="F:transferase activity"/>
    <property type="evidence" value="ECO:0007669"/>
    <property type="project" value="UniProtKB-KW"/>
</dbReference>
<evidence type="ECO:0000256" key="9">
    <source>
        <dbReference type="ARBA" id="ARBA00022833"/>
    </source>
</evidence>
<feature type="domain" description="RING-type" evidence="14">
    <location>
        <begin position="572"/>
        <end position="771"/>
    </location>
</feature>
<sequence length="771" mass="85499">MEDWTSKQLPERLPFSKKRLPKRVIFSYIIDYLIIVVLIGVFTIIDKVPPFHQPFSLQNYTLHYPFAKKERVPVPLLCVLVVGGPAVIIAFYTLVIDGLFSHSTPMPSSRAGVKRLSGRYRFKDRLWELNCGILGLGLSVGAAFTITGALKNAIGKPRPDLIDRCQVKQGVGIDLTSLTLQTIEICTQTDNYILQDGFKSFPSGHSSVSFAGLFYLSLYLAAKLHVMDAKGEVWRTFVVMVPTLGAALITGTRIMDARHHPFDVLSGASLGIFVAWAAYRQYFPAISDTWKKGRAYPIRAWGRGPAPPPAPQVMVDEDVQPLRQMGRPLGPIDEERGEATGIAVSTDEHGGNVFRQQISNSQRRRQEHAPEGVDRSDTLASSNYRSDTLGSTYRSNTIGSSLSTKVDRYQNEMPTSNPFATSAARQRRMESYDYSSSEDDEPYELQPTGGAYNQVSGRLTDTGYHPPRGISPNPTPPPPAVSTFVPPHLNTMSPTGDLSDRRDWTKARSGTKGHSINLDCSKGRTKYRRVGADGSFGVGRNGESASRQSSRRRSETFDAAIARQLQKEAASRTRDCAVCSDATLIIDLPALSSCAHDADVCVDCYTAWLGSQLEENGWQEVRCPGQSCKVNLTYEEIKAYASKEVFERYDDIQARNVLSADPNFRWCKTQGCGSGQIHDVEEVGNEFVCVGCHARFCVRHEGPYHDDETCEEYEYRASGQKDRDERKKEDEASEEAVKSLAKKCPHENCGAPIQKNGGCNHITCKLKAHRL</sequence>
<dbReference type="InterPro" id="IPR000326">
    <property type="entry name" value="PAP2/HPO"/>
</dbReference>
<feature type="transmembrane region" description="Helical" evidence="13">
    <location>
        <begin position="129"/>
        <end position="150"/>
    </location>
</feature>
<evidence type="ECO:0000256" key="11">
    <source>
        <dbReference type="ARBA" id="ARBA00023136"/>
    </source>
</evidence>
<evidence type="ECO:0000256" key="13">
    <source>
        <dbReference type="SAM" id="Phobius"/>
    </source>
</evidence>
<dbReference type="InterPro" id="IPR036938">
    <property type="entry name" value="PAP2/HPO_sf"/>
</dbReference>
<dbReference type="SMART" id="SM00014">
    <property type="entry name" value="acidPPc"/>
    <property type="match status" value="1"/>
</dbReference>
<evidence type="ECO:0000256" key="7">
    <source>
        <dbReference type="ARBA" id="ARBA00022771"/>
    </source>
</evidence>
<dbReference type="GO" id="GO:0046839">
    <property type="term" value="P:phospholipid dephosphorylation"/>
    <property type="evidence" value="ECO:0007669"/>
    <property type="project" value="TreeGrafter"/>
</dbReference>